<dbReference type="GO" id="GO:0016020">
    <property type="term" value="C:membrane"/>
    <property type="evidence" value="ECO:0007669"/>
    <property type="project" value="InterPro"/>
</dbReference>
<accession>A0A2U1KBH3</accession>
<keyword evidence="7" id="KW-1185">Reference proteome</keyword>
<keyword evidence="5" id="KW-0325">Glycoprotein</keyword>
<dbReference type="EMBL" id="PKPP01023810">
    <property type="protein sequence ID" value="PWA34108.1"/>
    <property type="molecule type" value="Genomic_DNA"/>
</dbReference>
<dbReference type="AlphaFoldDB" id="A0A2U1KBH3"/>
<dbReference type="Pfam" id="PF03662">
    <property type="entry name" value="Glyco_hydro_79n"/>
    <property type="match status" value="1"/>
</dbReference>
<dbReference type="GO" id="GO:0005773">
    <property type="term" value="C:vacuole"/>
    <property type="evidence" value="ECO:0007669"/>
    <property type="project" value="TreeGrafter"/>
</dbReference>
<evidence type="ECO:0000256" key="3">
    <source>
        <dbReference type="ARBA" id="ARBA00022729"/>
    </source>
</evidence>
<organism evidence="6 7">
    <name type="scientific">Artemisia annua</name>
    <name type="common">Sweet wormwood</name>
    <dbReference type="NCBI Taxonomy" id="35608"/>
    <lineage>
        <taxon>Eukaryota</taxon>
        <taxon>Viridiplantae</taxon>
        <taxon>Streptophyta</taxon>
        <taxon>Embryophyta</taxon>
        <taxon>Tracheophyta</taxon>
        <taxon>Spermatophyta</taxon>
        <taxon>Magnoliopsida</taxon>
        <taxon>eudicotyledons</taxon>
        <taxon>Gunneridae</taxon>
        <taxon>Pentapetalae</taxon>
        <taxon>asterids</taxon>
        <taxon>campanulids</taxon>
        <taxon>Asterales</taxon>
        <taxon>Asteraceae</taxon>
        <taxon>Asteroideae</taxon>
        <taxon>Anthemideae</taxon>
        <taxon>Artemisiinae</taxon>
        <taxon>Artemisia</taxon>
    </lineage>
</organism>
<dbReference type="GO" id="GO:0016798">
    <property type="term" value="F:hydrolase activity, acting on glycosyl bonds"/>
    <property type="evidence" value="ECO:0007669"/>
    <property type="project" value="InterPro"/>
</dbReference>
<dbReference type="InterPro" id="IPR005199">
    <property type="entry name" value="Glyco_hydro_79"/>
</dbReference>
<evidence type="ECO:0000256" key="5">
    <source>
        <dbReference type="ARBA" id="ARBA00023180"/>
    </source>
</evidence>
<proteinExistence type="inferred from homology"/>
<evidence type="ECO:0000256" key="4">
    <source>
        <dbReference type="ARBA" id="ARBA00022801"/>
    </source>
</evidence>
<dbReference type="GO" id="GO:0070008">
    <property type="term" value="F:serine-type exopeptidase activity"/>
    <property type="evidence" value="ECO:0007669"/>
    <property type="project" value="InterPro"/>
</dbReference>
<dbReference type="PANTHER" id="PTHR11010">
    <property type="entry name" value="PROTEASE S28 PRO-X CARBOXYPEPTIDASE-RELATED"/>
    <property type="match status" value="1"/>
</dbReference>
<dbReference type="GO" id="GO:0008239">
    <property type="term" value="F:dipeptidyl-peptidase activity"/>
    <property type="evidence" value="ECO:0007669"/>
    <property type="project" value="TreeGrafter"/>
</dbReference>
<dbReference type="Pfam" id="PF05577">
    <property type="entry name" value="Peptidase_S28"/>
    <property type="match status" value="2"/>
</dbReference>
<dbReference type="PANTHER" id="PTHR11010:SF119">
    <property type="entry name" value="PROLYL OLIGOPEPTIDASE"/>
    <property type="match status" value="1"/>
</dbReference>
<protein>
    <submittedName>
        <fullName evidence="6">Peptidase S28</fullName>
    </submittedName>
</protein>
<keyword evidence="2" id="KW-0645">Protease</keyword>
<comment type="caution">
    <text evidence="6">The sequence shown here is derived from an EMBL/GenBank/DDBJ whole genome shotgun (WGS) entry which is preliminary data.</text>
</comment>
<dbReference type="InterPro" id="IPR029058">
    <property type="entry name" value="AB_hydrolase_fold"/>
</dbReference>
<dbReference type="Gene3D" id="3.40.50.1820">
    <property type="entry name" value="alpha/beta hydrolase"/>
    <property type="match status" value="2"/>
</dbReference>
<dbReference type="OrthoDB" id="1735038at2759"/>
<keyword evidence="3" id="KW-0732">Signal</keyword>
<evidence type="ECO:0000256" key="2">
    <source>
        <dbReference type="ARBA" id="ARBA00022670"/>
    </source>
</evidence>
<dbReference type="InterPro" id="IPR008758">
    <property type="entry name" value="Peptidase_S28"/>
</dbReference>
<keyword evidence="4" id="KW-0378">Hydrolase</keyword>
<evidence type="ECO:0000313" key="7">
    <source>
        <dbReference type="Proteomes" id="UP000245207"/>
    </source>
</evidence>
<sequence length="228" mass="25728">MATIETIVSEAGEAGGAYNSGQNNVTNAFVFSICFYLSTFLLEASSISVGEKNSPHSKEDQLNYLMTEDRQREIIDMNYEGVESEILNALLSLAIQCVSSTPEHEYINLKLNRENVENPWFVFGISYAEALSVWFRLKFPHLTCGSVVSSGVVHAVLNFEQYDQLEYINLKLNRENVENPWFVFGISYAEALSVWFRLKFPHLTCGSVVSSGVVHAVLNFEQYDQLVQ</sequence>
<evidence type="ECO:0000313" key="6">
    <source>
        <dbReference type="EMBL" id="PWA34108.1"/>
    </source>
</evidence>
<dbReference type="Proteomes" id="UP000245207">
    <property type="component" value="Unassembled WGS sequence"/>
</dbReference>
<comment type="similarity">
    <text evidence="1">Belongs to the peptidase S28 family.</text>
</comment>
<reference evidence="6 7" key="1">
    <citation type="journal article" date="2018" name="Mol. Plant">
        <title>The genome of Artemisia annua provides insight into the evolution of Asteraceae family and artemisinin biosynthesis.</title>
        <authorList>
            <person name="Shen Q."/>
            <person name="Zhang L."/>
            <person name="Liao Z."/>
            <person name="Wang S."/>
            <person name="Yan T."/>
            <person name="Shi P."/>
            <person name="Liu M."/>
            <person name="Fu X."/>
            <person name="Pan Q."/>
            <person name="Wang Y."/>
            <person name="Lv Z."/>
            <person name="Lu X."/>
            <person name="Zhang F."/>
            <person name="Jiang W."/>
            <person name="Ma Y."/>
            <person name="Chen M."/>
            <person name="Hao X."/>
            <person name="Li L."/>
            <person name="Tang Y."/>
            <person name="Lv G."/>
            <person name="Zhou Y."/>
            <person name="Sun X."/>
            <person name="Brodelius P.E."/>
            <person name="Rose J.K.C."/>
            <person name="Tang K."/>
        </authorList>
    </citation>
    <scope>NUCLEOTIDE SEQUENCE [LARGE SCALE GENOMIC DNA]</scope>
    <source>
        <strain evidence="7">cv. Huhao1</strain>
        <tissue evidence="6">Leaf</tissue>
    </source>
</reference>
<dbReference type="GO" id="GO:0006508">
    <property type="term" value="P:proteolysis"/>
    <property type="evidence" value="ECO:0007669"/>
    <property type="project" value="UniProtKB-KW"/>
</dbReference>
<name>A0A2U1KBH3_ARTAN</name>
<evidence type="ECO:0000256" key="1">
    <source>
        <dbReference type="ARBA" id="ARBA00011079"/>
    </source>
</evidence>
<gene>
    <name evidence="6" type="ORF">CTI12_AA622330</name>
</gene>